<evidence type="ECO:0000313" key="2">
    <source>
        <dbReference type="Proteomes" id="UP001153332"/>
    </source>
</evidence>
<dbReference type="EMBL" id="JAPUUL010003919">
    <property type="protein sequence ID" value="KAJ8121048.1"/>
    <property type="molecule type" value="Genomic_DNA"/>
</dbReference>
<name>A0ACC2J1K3_9PEZI</name>
<organism evidence="1 2">
    <name type="scientific">Lasiodiplodia mahajangana</name>
    <dbReference type="NCBI Taxonomy" id="1108764"/>
    <lineage>
        <taxon>Eukaryota</taxon>
        <taxon>Fungi</taxon>
        <taxon>Dikarya</taxon>
        <taxon>Ascomycota</taxon>
        <taxon>Pezizomycotina</taxon>
        <taxon>Dothideomycetes</taxon>
        <taxon>Dothideomycetes incertae sedis</taxon>
        <taxon>Botryosphaeriales</taxon>
        <taxon>Botryosphaeriaceae</taxon>
        <taxon>Lasiodiplodia</taxon>
    </lineage>
</organism>
<keyword evidence="2" id="KW-1185">Reference proteome</keyword>
<sequence>MAMAMGEEYHVRVVAIGSELSIFVDDMNEAKIRFTDASFTTGANGVRVFNAAARFGSVSVARPQQRSSSLKRVPSFIDRDDSSGDEYWYDTPDKPSGDPEVEMRDDTRPSLSFLCCGANRLFRINRNPKP</sequence>
<protein>
    <submittedName>
        <fullName evidence="1">Uncharacterized protein</fullName>
    </submittedName>
</protein>
<proteinExistence type="predicted"/>
<evidence type="ECO:0000313" key="1">
    <source>
        <dbReference type="EMBL" id="KAJ8121048.1"/>
    </source>
</evidence>
<dbReference type="Proteomes" id="UP001153332">
    <property type="component" value="Unassembled WGS sequence"/>
</dbReference>
<reference evidence="1" key="1">
    <citation type="submission" date="2022-12" db="EMBL/GenBank/DDBJ databases">
        <title>Genome Sequence of Lasiodiplodia mahajangana.</title>
        <authorList>
            <person name="Buettner E."/>
        </authorList>
    </citation>
    <scope>NUCLEOTIDE SEQUENCE</scope>
    <source>
        <strain evidence="1">VT137</strain>
    </source>
</reference>
<accession>A0ACC2J1K3</accession>
<gene>
    <name evidence="1" type="ORF">O1611_g10203</name>
</gene>
<comment type="caution">
    <text evidence="1">The sequence shown here is derived from an EMBL/GenBank/DDBJ whole genome shotgun (WGS) entry which is preliminary data.</text>
</comment>